<dbReference type="InParanoid" id="A0A804QJH9"/>
<accession>A0A804QJH9</accession>
<proteinExistence type="predicted"/>
<feature type="compositionally biased region" description="Low complexity" evidence="1">
    <location>
        <begin position="261"/>
        <end position="270"/>
    </location>
</feature>
<dbReference type="InterPro" id="IPR000206">
    <property type="entry name" value="Ribosomal_bL12"/>
</dbReference>
<dbReference type="Proteomes" id="UP000007305">
    <property type="component" value="Chromosome 8"/>
</dbReference>
<dbReference type="GO" id="GO:0006412">
    <property type="term" value="P:translation"/>
    <property type="evidence" value="ECO:0007669"/>
    <property type="project" value="InterPro"/>
</dbReference>
<feature type="compositionally biased region" description="Low complexity" evidence="1">
    <location>
        <begin position="79"/>
        <end position="88"/>
    </location>
</feature>
<reference evidence="3" key="1">
    <citation type="journal article" date="2009" name="Science">
        <title>The B73 maize genome: complexity, diversity, and dynamics.</title>
        <authorList>
            <person name="Schnable P.S."/>
            <person name="Ware D."/>
            <person name="Fulton R.S."/>
            <person name="Stein J.C."/>
            <person name="Wei F."/>
            <person name="Pasternak S."/>
            <person name="Liang C."/>
            <person name="Zhang J."/>
            <person name="Fulton L."/>
            <person name="Graves T.A."/>
            <person name="Minx P."/>
            <person name="Reily A.D."/>
            <person name="Courtney L."/>
            <person name="Kruchowski S.S."/>
            <person name="Tomlinson C."/>
            <person name="Strong C."/>
            <person name="Delehaunty K."/>
            <person name="Fronick C."/>
            <person name="Courtney B."/>
            <person name="Rock S.M."/>
            <person name="Belter E."/>
            <person name="Du F."/>
            <person name="Kim K."/>
            <person name="Abbott R.M."/>
            <person name="Cotton M."/>
            <person name="Levy A."/>
            <person name="Marchetto P."/>
            <person name="Ochoa K."/>
            <person name="Jackson S.M."/>
            <person name="Gillam B."/>
            <person name="Chen W."/>
            <person name="Yan L."/>
            <person name="Higginbotham J."/>
            <person name="Cardenas M."/>
            <person name="Waligorski J."/>
            <person name="Applebaum E."/>
            <person name="Phelps L."/>
            <person name="Falcone J."/>
            <person name="Kanchi K."/>
            <person name="Thane T."/>
            <person name="Scimone A."/>
            <person name="Thane N."/>
            <person name="Henke J."/>
            <person name="Wang T."/>
            <person name="Ruppert J."/>
            <person name="Shah N."/>
            <person name="Rotter K."/>
            <person name="Hodges J."/>
            <person name="Ingenthron E."/>
            <person name="Cordes M."/>
            <person name="Kohlberg S."/>
            <person name="Sgro J."/>
            <person name="Delgado B."/>
            <person name="Mead K."/>
            <person name="Chinwalla A."/>
            <person name="Leonard S."/>
            <person name="Crouse K."/>
            <person name="Collura K."/>
            <person name="Kudrna D."/>
            <person name="Currie J."/>
            <person name="He R."/>
            <person name="Angelova A."/>
            <person name="Rajasekar S."/>
            <person name="Mueller T."/>
            <person name="Lomeli R."/>
            <person name="Scara G."/>
            <person name="Ko A."/>
            <person name="Delaney K."/>
            <person name="Wissotski M."/>
            <person name="Lopez G."/>
            <person name="Campos D."/>
            <person name="Braidotti M."/>
            <person name="Ashley E."/>
            <person name="Golser W."/>
            <person name="Kim H."/>
            <person name="Lee S."/>
            <person name="Lin J."/>
            <person name="Dujmic Z."/>
            <person name="Kim W."/>
            <person name="Talag J."/>
            <person name="Zuccolo A."/>
            <person name="Fan C."/>
            <person name="Sebastian A."/>
            <person name="Kramer M."/>
            <person name="Spiegel L."/>
            <person name="Nascimento L."/>
            <person name="Zutavern T."/>
            <person name="Miller B."/>
            <person name="Ambroise C."/>
            <person name="Muller S."/>
            <person name="Spooner W."/>
            <person name="Narechania A."/>
            <person name="Ren L."/>
            <person name="Wei S."/>
            <person name="Kumari S."/>
            <person name="Faga B."/>
            <person name="Levy M.J."/>
            <person name="McMahan L."/>
            <person name="Van Buren P."/>
            <person name="Vaughn M.W."/>
            <person name="Ying K."/>
            <person name="Yeh C.-T."/>
            <person name="Emrich S.J."/>
            <person name="Jia Y."/>
            <person name="Kalyanaraman A."/>
            <person name="Hsia A.-P."/>
            <person name="Barbazuk W.B."/>
            <person name="Baucom R.S."/>
            <person name="Brutnell T.P."/>
            <person name="Carpita N.C."/>
            <person name="Chaparro C."/>
            <person name="Chia J.-M."/>
            <person name="Deragon J.-M."/>
            <person name="Estill J.C."/>
            <person name="Fu Y."/>
            <person name="Jeddeloh J.A."/>
            <person name="Han Y."/>
            <person name="Lee H."/>
            <person name="Li P."/>
            <person name="Lisch D.R."/>
            <person name="Liu S."/>
            <person name="Liu Z."/>
            <person name="Nagel D.H."/>
            <person name="McCann M.C."/>
            <person name="SanMiguel P."/>
            <person name="Myers A.M."/>
            <person name="Nettleton D."/>
            <person name="Nguyen J."/>
            <person name="Penning B.W."/>
            <person name="Ponnala L."/>
            <person name="Schneider K.L."/>
            <person name="Schwartz D.C."/>
            <person name="Sharma A."/>
            <person name="Soderlund C."/>
            <person name="Springer N.M."/>
            <person name="Sun Q."/>
            <person name="Wang H."/>
            <person name="Waterman M."/>
            <person name="Westerman R."/>
            <person name="Wolfgruber T.K."/>
            <person name="Yang L."/>
            <person name="Yu Y."/>
            <person name="Zhang L."/>
            <person name="Zhou S."/>
            <person name="Zhu Q."/>
            <person name="Bennetzen J.L."/>
            <person name="Dawe R.K."/>
            <person name="Jiang J."/>
            <person name="Jiang N."/>
            <person name="Presting G.G."/>
            <person name="Wessler S.R."/>
            <person name="Aluru S."/>
            <person name="Martienssen R.A."/>
            <person name="Clifton S.W."/>
            <person name="McCombie W.R."/>
            <person name="Wing R.A."/>
            <person name="Wilson R.K."/>
        </authorList>
    </citation>
    <scope>NUCLEOTIDE SEQUENCE [LARGE SCALE GENOMIC DNA]</scope>
    <source>
        <strain evidence="3">cv. B73</strain>
    </source>
</reference>
<dbReference type="SUPFAM" id="SSF47203">
    <property type="entry name" value="Acyl-CoA dehydrogenase C-terminal domain-like"/>
    <property type="match status" value="1"/>
</dbReference>
<feature type="compositionally biased region" description="Low complexity" evidence="1">
    <location>
        <begin position="659"/>
        <end position="670"/>
    </location>
</feature>
<evidence type="ECO:0000313" key="2">
    <source>
        <dbReference type="EnsemblPlants" id="Zm00001eb334170_P001"/>
    </source>
</evidence>
<feature type="compositionally biased region" description="Pro residues" evidence="1">
    <location>
        <begin position="271"/>
        <end position="312"/>
    </location>
</feature>
<dbReference type="Gramene" id="Zm00001eb334170_T001">
    <property type="protein sequence ID" value="Zm00001eb334170_P001"/>
    <property type="gene ID" value="Zm00001eb334170"/>
</dbReference>
<dbReference type="InterPro" id="IPR036250">
    <property type="entry name" value="AcylCo_DH-like_C"/>
</dbReference>
<dbReference type="GO" id="GO:0016627">
    <property type="term" value="F:oxidoreductase activity, acting on the CH-CH group of donors"/>
    <property type="evidence" value="ECO:0007669"/>
    <property type="project" value="InterPro"/>
</dbReference>
<evidence type="ECO:0000256" key="1">
    <source>
        <dbReference type="SAM" id="MobiDB-lite"/>
    </source>
</evidence>
<name>A0A804QJH9_MAIZE</name>
<feature type="region of interest" description="Disordered" evidence="1">
    <location>
        <begin position="191"/>
        <end position="312"/>
    </location>
</feature>
<dbReference type="GO" id="GO:0003735">
    <property type="term" value="F:structural constituent of ribosome"/>
    <property type="evidence" value="ECO:0007669"/>
    <property type="project" value="InterPro"/>
</dbReference>
<feature type="compositionally biased region" description="Pro residues" evidence="1">
    <location>
        <begin position="191"/>
        <end position="230"/>
    </location>
</feature>
<organism evidence="2 3">
    <name type="scientific">Zea mays</name>
    <name type="common">Maize</name>
    <dbReference type="NCBI Taxonomy" id="4577"/>
    <lineage>
        <taxon>Eukaryota</taxon>
        <taxon>Viridiplantae</taxon>
        <taxon>Streptophyta</taxon>
        <taxon>Embryophyta</taxon>
        <taxon>Tracheophyta</taxon>
        <taxon>Spermatophyta</taxon>
        <taxon>Magnoliopsida</taxon>
        <taxon>Liliopsida</taxon>
        <taxon>Poales</taxon>
        <taxon>Poaceae</taxon>
        <taxon>PACMAD clade</taxon>
        <taxon>Panicoideae</taxon>
        <taxon>Andropogonodae</taxon>
        <taxon>Andropogoneae</taxon>
        <taxon>Tripsacinae</taxon>
        <taxon>Zea</taxon>
    </lineage>
</organism>
<dbReference type="PANTHER" id="PTHR45987:SF4">
    <property type="entry name" value="LARGE RIBOSOMAL SUBUNIT PROTEIN BL12M"/>
    <property type="match status" value="1"/>
</dbReference>
<feature type="region of interest" description="Disordered" evidence="1">
    <location>
        <begin position="77"/>
        <end position="115"/>
    </location>
</feature>
<dbReference type="GO" id="GO:0005840">
    <property type="term" value="C:ribosome"/>
    <property type="evidence" value="ECO:0007669"/>
    <property type="project" value="InterPro"/>
</dbReference>
<dbReference type="AlphaFoldDB" id="A0A804QJH9"/>
<reference evidence="2" key="3">
    <citation type="submission" date="2021-05" db="UniProtKB">
        <authorList>
            <consortium name="EnsemblPlants"/>
        </authorList>
    </citation>
    <scope>IDENTIFICATION</scope>
    <source>
        <strain evidence="2">cv. B73</strain>
    </source>
</reference>
<keyword evidence="3" id="KW-1185">Reference proteome</keyword>
<feature type="region of interest" description="Disordered" evidence="1">
    <location>
        <begin position="654"/>
        <end position="679"/>
    </location>
</feature>
<evidence type="ECO:0000313" key="3">
    <source>
        <dbReference type="Proteomes" id="UP000007305"/>
    </source>
</evidence>
<dbReference type="PANTHER" id="PTHR45987">
    <property type="entry name" value="39S RIBOSOMAL PROTEIN L12"/>
    <property type="match status" value="1"/>
</dbReference>
<sequence length="679" mass="71385">MLASRFSLAVIRAHFSSPLSLRFNQSTAPAYKHHRQREKKVSGHRHLVLAQPLAVRVAIRELRERACEANTSPIWQEASWSGGNSSPEPGGGAEFLSLRGPARASSQPPGAGSWSRVLTGVRGSAVCVYGTSGWRRKTAPGAVDLRAPPPPLPSPCPAVPPSSAVVRLPPLLPSPFPLSLLPRVRLGRPAPARPPAPPLPLVWPRPPGPGSAAPRPGPAVPAPARPPPPGSAASRACPGVPHPGLAAPAPVRPPPPRPGRPRLGSAARAPAQPPRARPRPPPPCPGSAAAPPPPPPRLNRPPRAPARPPPLSASVVPPPCPCFAPPVRRACPLAPPCLARVASALGVASSSAQRAFGARPRARPAHGLDAPTSHVSALVSMTCGLTLLKAFSLANALRDHLTVDQMPPLAILTGDAKQLHGGGVGPDAIGEEAKAKEKEAFNVKLEGFDAAAKLNIIKELRTFKNLGKECPCLFGRAPLAPWTVDFRNTVIIMTSNLGTEHLLVGMVGKNSMKVARDLVMQEGTRADGIKEVVLSHAHALSLSSAILPSAQIPSLRRHQGDLLPTMDACAPPSSPRRRWKVASDPPIAPPRYVPVRRGQAIDSHSLAERRFAAFLSPLTLGRVNIAVNSVYISKVSLAIVVRYSLSRRAFSIAPDAPESRSPPTSSSTGRLAPLSLTFH</sequence>
<protein>
    <submittedName>
        <fullName evidence="2">Uncharacterized protein</fullName>
    </submittedName>
</protein>
<dbReference type="EnsemblPlants" id="Zm00001eb334170_T001">
    <property type="protein sequence ID" value="Zm00001eb334170_P001"/>
    <property type="gene ID" value="Zm00001eb334170"/>
</dbReference>
<reference evidence="2" key="2">
    <citation type="submission" date="2019-07" db="EMBL/GenBank/DDBJ databases">
        <authorList>
            <person name="Seetharam A."/>
            <person name="Woodhouse M."/>
            <person name="Cannon E."/>
        </authorList>
    </citation>
    <scope>NUCLEOTIDE SEQUENCE [LARGE SCALE GENOMIC DNA]</scope>
    <source>
        <strain evidence="2">cv. B73</strain>
    </source>
</reference>